<proteinExistence type="predicted"/>
<dbReference type="Gene3D" id="3.10.100.10">
    <property type="entry name" value="Mannose-Binding Protein A, subunit A"/>
    <property type="match status" value="1"/>
</dbReference>
<reference evidence="5 6" key="2">
    <citation type="submission" date="2019-01" db="EMBL/GenBank/DDBJ databases">
        <title>A chromosome length genome reference of the Java medaka (oryzias javanicus).</title>
        <authorList>
            <person name="Herpin A."/>
            <person name="Takehana Y."/>
            <person name="Naruse K."/>
            <person name="Ansai S."/>
            <person name="Kawaguchi M."/>
        </authorList>
    </citation>
    <scope>NUCLEOTIDE SEQUENCE [LARGE SCALE GENOMIC DNA]</scope>
    <source>
        <strain evidence="5">RS831</strain>
        <tissue evidence="5">Whole body</tissue>
    </source>
</reference>
<dbReference type="CDD" id="cd03590">
    <property type="entry name" value="CLECT_DC-SIGN_like"/>
    <property type="match status" value="1"/>
</dbReference>
<evidence type="ECO:0000259" key="4">
    <source>
        <dbReference type="PROSITE" id="PS50041"/>
    </source>
</evidence>
<organism evidence="5 6">
    <name type="scientific">Oryzias javanicus</name>
    <name type="common">Javanese ricefish</name>
    <name type="synonym">Aplocheilus javanicus</name>
    <dbReference type="NCBI Taxonomy" id="123683"/>
    <lineage>
        <taxon>Eukaryota</taxon>
        <taxon>Metazoa</taxon>
        <taxon>Chordata</taxon>
        <taxon>Craniata</taxon>
        <taxon>Vertebrata</taxon>
        <taxon>Euteleostomi</taxon>
        <taxon>Actinopterygii</taxon>
        <taxon>Neopterygii</taxon>
        <taxon>Teleostei</taxon>
        <taxon>Neoteleostei</taxon>
        <taxon>Acanthomorphata</taxon>
        <taxon>Ovalentaria</taxon>
        <taxon>Atherinomorphae</taxon>
        <taxon>Beloniformes</taxon>
        <taxon>Adrianichthyidae</taxon>
        <taxon>Oryziinae</taxon>
        <taxon>Oryzias</taxon>
    </lineage>
</organism>
<keyword evidence="1" id="KW-0430">Lectin</keyword>
<dbReference type="EMBL" id="CM012437">
    <property type="protein sequence ID" value="RVE75946.1"/>
    <property type="molecule type" value="Genomic_DNA"/>
</dbReference>
<dbReference type="PANTHER" id="PTHR22803">
    <property type="entry name" value="MANNOSE, PHOSPHOLIPASE, LECTIN RECEPTOR RELATED"/>
    <property type="match status" value="1"/>
</dbReference>
<dbReference type="SMART" id="SM00034">
    <property type="entry name" value="CLECT"/>
    <property type="match status" value="1"/>
</dbReference>
<keyword evidence="3" id="KW-0812">Transmembrane</keyword>
<feature type="transmembrane region" description="Helical" evidence="3">
    <location>
        <begin position="44"/>
        <end position="67"/>
    </location>
</feature>
<dbReference type="InterPro" id="IPR016186">
    <property type="entry name" value="C-type_lectin-like/link_sf"/>
</dbReference>
<feature type="domain" description="C-type lectin" evidence="4">
    <location>
        <begin position="96"/>
        <end position="188"/>
    </location>
</feature>
<evidence type="ECO:0000313" key="6">
    <source>
        <dbReference type="Proteomes" id="UP000283210"/>
    </source>
</evidence>
<sequence length="455" mass="51831">MVRVVYKDEISIDYVNTTDTSAKRLTDKDHKVYHAPTGRKTYRMIAISFVLLCILQVAVNVTLRLFFFKTGNLTRNANTLEKLKADDDFQQGWVFFGSSLYFISSTKLPWLNSREICLRHGADLVVINTVDEQNFMGKFHRLTWLGLTYQEETGTWDWVDGTPLTKSYWGENEPNGYHGRNESCVEIRQLHLLDKEGIINLLVPLLQLPVVSLNILWVELQTIHLLLKCTHTPLFCHQSATSTQLLLAPSAEAKRLENVETGQVRPKEEVNPPGWWRVSATKTYGMRAVVGPDGIAGWDKVQDLASYLVGLREASYLTEPQVTEAIRLWTALPDFDKKRVIYQPRHQPQLTHGRFKTPKRSGVTPGVESVKRDVVLSSPRLMDATTIQLFELNQRTLIQWFQRYQKTQEKSVLTQGLTPPDPVAVADSQLPSPRKKMDEAPSTSGPKFQFFSSSK</sequence>
<reference evidence="5 6" key="1">
    <citation type="submission" date="2018-11" db="EMBL/GenBank/DDBJ databases">
        <authorList>
            <person name="Lopez-Roques C."/>
            <person name="Donnadieu C."/>
            <person name="Bouchez O."/>
            <person name="Klopp C."/>
            <person name="Cabau C."/>
            <person name="Zahm M."/>
        </authorList>
    </citation>
    <scope>NUCLEOTIDE SEQUENCE [LARGE SCALE GENOMIC DNA]</scope>
    <source>
        <strain evidence="5">RS831</strain>
        <tissue evidence="5">Whole body</tissue>
    </source>
</reference>
<dbReference type="OrthoDB" id="6337382at2759"/>
<dbReference type="GO" id="GO:0030246">
    <property type="term" value="F:carbohydrate binding"/>
    <property type="evidence" value="ECO:0007669"/>
    <property type="project" value="UniProtKB-KW"/>
</dbReference>
<evidence type="ECO:0000256" key="2">
    <source>
        <dbReference type="SAM" id="MobiDB-lite"/>
    </source>
</evidence>
<dbReference type="InterPro" id="IPR001304">
    <property type="entry name" value="C-type_lectin-like"/>
</dbReference>
<feature type="region of interest" description="Disordered" evidence="2">
    <location>
        <begin position="412"/>
        <end position="455"/>
    </location>
</feature>
<dbReference type="SUPFAM" id="SSF56436">
    <property type="entry name" value="C-type lectin-like"/>
    <property type="match status" value="1"/>
</dbReference>
<dbReference type="PROSITE" id="PS50041">
    <property type="entry name" value="C_TYPE_LECTIN_2"/>
    <property type="match status" value="1"/>
</dbReference>
<protein>
    <recommendedName>
        <fullName evidence="4">C-type lectin domain-containing protein</fullName>
    </recommendedName>
</protein>
<keyword evidence="6" id="KW-1185">Reference proteome</keyword>
<evidence type="ECO:0000313" key="5">
    <source>
        <dbReference type="EMBL" id="RVE75946.1"/>
    </source>
</evidence>
<gene>
    <name evidence="5" type="ORF">OJAV_G00003950</name>
</gene>
<dbReference type="Proteomes" id="UP000283210">
    <property type="component" value="Chromosome 1"/>
</dbReference>
<evidence type="ECO:0000256" key="3">
    <source>
        <dbReference type="SAM" id="Phobius"/>
    </source>
</evidence>
<evidence type="ECO:0000256" key="1">
    <source>
        <dbReference type="ARBA" id="ARBA00022734"/>
    </source>
</evidence>
<dbReference type="AlphaFoldDB" id="A0A3S2N7I1"/>
<dbReference type="Pfam" id="PF00059">
    <property type="entry name" value="Lectin_C"/>
    <property type="match status" value="1"/>
</dbReference>
<feature type="compositionally biased region" description="Polar residues" evidence="2">
    <location>
        <begin position="441"/>
        <end position="455"/>
    </location>
</feature>
<keyword evidence="3" id="KW-1133">Transmembrane helix</keyword>
<name>A0A3S2N7I1_ORYJA</name>
<dbReference type="InterPro" id="IPR050111">
    <property type="entry name" value="C-type_lectin/snaclec_domain"/>
</dbReference>
<dbReference type="InterPro" id="IPR016187">
    <property type="entry name" value="CTDL_fold"/>
</dbReference>
<accession>A0A3S2N7I1</accession>
<keyword evidence="3" id="KW-0472">Membrane</keyword>
<dbReference type="InterPro" id="IPR033989">
    <property type="entry name" value="CD209-like_CTLD"/>
</dbReference>